<comment type="caution">
    <text evidence="2">The sequence shown here is derived from an EMBL/GenBank/DDBJ whole genome shotgun (WGS) entry which is preliminary data.</text>
</comment>
<dbReference type="Proteomes" id="UP000688947">
    <property type="component" value="Unassembled WGS sequence"/>
</dbReference>
<sequence>MLDGSDMPSRKLQKRLSDVRCIMTTIESEAKRSGLWQAQQSVEDAVNVFASCASSIAVPRDTAKHRKRRQGQLRDNRSDSAS</sequence>
<evidence type="ECO:0000256" key="1">
    <source>
        <dbReference type="SAM" id="MobiDB-lite"/>
    </source>
</evidence>
<feature type="region of interest" description="Disordered" evidence="1">
    <location>
        <begin position="59"/>
        <end position="82"/>
    </location>
</feature>
<accession>A0A8T1UGI1</accession>
<organism evidence="2 3">
    <name type="scientific">Phytophthora cactorum</name>
    <dbReference type="NCBI Taxonomy" id="29920"/>
    <lineage>
        <taxon>Eukaryota</taxon>
        <taxon>Sar</taxon>
        <taxon>Stramenopiles</taxon>
        <taxon>Oomycota</taxon>
        <taxon>Peronosporomycetes</taxon>
        <taxon>Peronosporales</taxon>
        <taxon>Peronosporaceae</taxon>
        <taxon>Phytophthora</taxon>
    </lineage>
</organism>
<evidence type="ECO:0000313" key="3">
    <source>
        <dbReference type="Proteomes" id="UP000688947"/>
    </source>
</evidence>
<dbReference type="AlphaFoldDB" id="A0A8T1UGI1"/>
<dbReference type="OrthoDB" id="128611at2759"/>
<reference evidence="2" key="1">
    <citation type="submission" date="2021-01" db="EMBL/GenBank/DDBJ databases">
        <title>Phytophthora aleatoria, a newly-described species from Pinus radiata is distinct from Phytophthora cactorum isolates based on comparative genomics.</title>
        <authorList>
            <person name="Mcdougal R."/>
            <person name="Panda P."/>
            <person name="Williams N."/>
            <person name="Studholme D.J."/>
        </authorList>
    </citation>
    <scope>NUCLEOTIDE SEQUENCE</scope>
    <source>
        <strain evidence="2">NZFS 3830</strain>
    </source>
</reference>
<name>A0A8T1UGI1_9STRA</name>
<proteinExistence type="predicted"/>
<protein>
    <submittedName>
        <fullName evidence="2">Uncharacterized protein</fullName>
    </submittedName>
</protein>
<gene>
    <name evidence="2" type="ORF">JG687_00008788</name>
</gene>
<evidence type="ECO:0000313" key="2">
    <source>
        <dbReference type="EMBL" id="KAG6959426.1"/>
    </source>
</evidence>
<feature type="compositionally biased region" description="Basic and acidic residues" evidence="1">
    <location>
        <begin position="72"/>
        <end position="82"/>
    </location>
</feature>
<dbReference type="EMBL" id="JAENGZ010000436">
    <property type="protein sequence ID" value="KAG6959426.1"/>
    <property type="molecule type" value="Genomic_DNA"/>
</dbReference>